<evidence type="ECO:0000256" key="1">
    <source>
        <dbReference type="ARBA" id="ARBA00004555"/>
    </source>
</evidence>
<dbReference type="InterPro" id="IPR056913">
    <property type="entry name" value="TRAPPC10/Trs130_N"/>
</dbReference>
<dbReference type="Pfam" id="PF24967">
    <property type="entry name" value="NTS_TR130"/>
    <property type="match status" value="1"/>
</dbReference>
<organism evidence="10 11">
    <name type="scientific">Metschnikowia aff. pulcherrima</name>
    <dbReference type="NCBI Taxonomy" id="2163413"/>
    <lineage>
        <taxon>Eukaryota</taxon>
        <taxon>Fungi</taxon>
        <taxon>Dikarya</taxon>
        <taxon>Ascomycota</taxon>
        <taxon>Saccharomycotina</taxon>
        <taxon>Pichiomycetes</taxon>
        <taxon>Metschnikowiaceae</taxon>
        <taxon>Metschnikowia</taxon>
    </lineage>
</organism>
<feature type="domain" description="DUF7078" evidence="8">
    <location>
        <begin position="965"/>
        <end position="1049"/>
    </location>
</feature>
<reference evidence="11" key="1">
    <citation type="submission" date="2019-03" db="EMBL/GenBank/DDBJ databases">
        <title>Snf2 controls pulcherriminic acid biosynthesis and connects pigmentation and antifungal activity of the yeast Metschnikowia pulcherrima.</title>
        <authorList>
            <person name="Gore-Lloyd D."/>
            <person name="Sumann I."/>
            <person name="Brachmann A.O."/>
            <person name="Schneeberger K."/>
            <person name="Ortiz-Merino R.A."/>
            <person name="Moreno-Beltran M."/>
            <person name="Schlaefli M."/>
            <person name="Kirner P."/>
            <person name="Santos Kron A."/>
            <person name="Wolfe K.H."/>
            <person name="Piel J."/>
            <person name="Ahrens C.H."/>
            <person name="Henk D."/>
            <person name="Freimoser F.M."/>
        </authorList>
    </citation>
    <scope>NUCLEOTIDE SEQUENCE [LARGE SCALE GENOMIC DNA]</scope>
    <source>
        <strain evidence="11">APC 1.2</strain>
    </source>
</reference>
<dbReference type="STRING" id="2163413.A0A4P6XLK7"/>
<evidence type="ECO:0000259" key="7">
    <source>
        <dbReference type="Pfam" id="PF23274"/>
    </source>
</evidence>
<dbReference type="GO" id="GO:0005829">
    <property type="term" value="C:cytosol"/>
    <property type="evidence" value="ECO:0007669"/>
    <property type="project" value="GOC"/>
</dbReference>
<keyword evidence="2" id="KW-0813">Transport</keyword>
<dbReference type="Pfam" id="PF23285">
    <property type="entry name" value="DUF7078"/>
    <property type="match status" value="1"/>
</dbReference>
<dbReference type="Pfam" id="PF23036">
    <property type="entry name" value="TRAPPC10_1st"/>
    <property type="match status" value="1"/>
</dbReference>
<evidence type="ECO:0000259" key="6">
    <source>
        <dbReference type="Pfam" id="PF23273"/>
    </source>
</evidence>
<dbReference type="Pfam" id="PF23274">
    <property type="entry name" value="DUF7077"/>
    <property type="match status" value="1"/>
</dbReference>
<sequence>MKLEDINLRDPIKIGYYDPFSAFSSIKDDFSANFPLSNLHWRYNPLKPVKSIPLLPVRLVEEVPSLHAKNTSAISLPLDNVYARLMVVKSTDIDTYRSQVRPLIIEWLKSLVKPQNVLWAIILVNPAGKRDKKSSIIKMSIFDKLNMDFGHDGKQLLVLDIRQEEEISPAHPRKQVLKVYEDYPDEISKLEVYNEVVGILKLLVLCTFDKRYMDSTRVIEKLKLTSKSNPADKIELLQEEMRLASTFNDMRCLDESLDLYETLYAELVHLGSGEASSTSIPTVLKNIDYTNFQPESITNEIDPYYQFCRAVEQRAPIDMFAVRLGLFAKISILLQMLANFAISISISSIYMSSLLQKATAFLNEVSQSSLDSIKKDQWLYAMADFYLNLPLARKLVELDKAQAEAGDGISNTSGILEYTAELKLLKRLLLTKFGKTQGFESPTNYVFLESVPINPSENPKTDTHDLAVRELAESLKDQTAFEDSFASLTISAIEDFANCERIKTIDVLSIDLAMLHFKKREYKEALDILQTSYDYFIENGWNYLGGVLLEVFLECILHVKPENSTELMNTTLELFVSLNDCKGAPLGINDYNLIKNKSERLKLFHRLKSISESLDVYHESQLDRVFKVEVLPHIDMNADDGRYYIQVKIQNKFGIEIDLLKVVVTFVSADDLSDISIPFTNTDTSLSGEGYTLINLSTDLYYSESLKLDKISVEMTDKLVFSTMIDACPTDGDHTVIHHTTTEEVSPRLPSPKSVTIQMFPFPELFRVEIMSPKAVSLGTNALECVVHNGPKDIENLAISIATSTHGLQLSDNSEQFNRDRLGAGKQMNLTFHCNTGAKIVEIKVTCHYEIDGERYEYHFQDSHDLSLKVSVSVQDIFRTESIYSKFQIGCVNSHNPVRIRKCDYKCTQQKFDVKRLSTIDKENLSLMAFGEQPAFVFYKVTPITRNFDSSDALDFMIQFSDLESECKQIVRAAIQLELKKRGKLKYMFMLTGILSELHFDLIQYSVENTVHVLNAASCSKYMNEIISRLIPPKDRSDISDVLLLILHDGQIIGPLDLLLDALRELHISVPVPCLNTLHHVEFIVAEKGPYILGEPINTRLVVKSNSKWSGLLSNELLASSSPDRRLQRDLKAFELTVINEEDWLISGCKRQNIYIDSGEAINSFDVCLIPLNAGELLLPKVTMKAINDESGTMDVIQENGLETLSVIAKLENVAFTF</sequence>
<feature type="domain" description="Trs130 NTS" evidence="9">
    <location>
        <begin position="355"/>
        <end position="580"/>
    </location>
</feature>
<dbReference type="InterPro" id="IPR045126">
    <property type="entry name" value="TRAPPC10/Trs130"/>
</dbReference>
<accession>A0A4P6XLK7</accession>
<evidence type="ECO:0000313" key="11">
    <source>
        <dbReference type="Proteomes" id="UP000292447"/>
    </source>
</evidence>
<evidence type="ECO:0000259" key="9">
    <source>
        <dbReference type="Pfam" id="PF24967"/>
    </source>
</evidence>
<protein>
    <submittedName>
        <fullName evidence="10">Trafficking protein particle complex subunit 10, TRAPPC10</fullName>
    </submittedName>
</protein>
<dbReference type="InterPro" id="IPR056916">
    <property type="entry name" value="NTS_TR130"/>
</dbReference>
<gene>
    <name evidence="10" type="primary">MPUL0B02740</name>
    <name evidence="10" type="ORF">METSCH_B02740</name>
</gene>
<keyword evidence="11" id="KW-1185">Reference proteome</keyword>
<dbReference type="GO" id="GO:0034498">
    <property type="term" value="P:early endosome to Golgi transport"/>
    <property type="evidence" value="ECO:0007669"/>
    <property type="project" value="TreeGrafter"/>
</dbReference>
<feature type="domain" description="TRAPPC10/Trs130 C-terminal" evidence="4">
    <location>
        <begin position="1070"/>
        <end position="1189"/>
    </location>
</feature>
<evidence type="ECO:0000259" key="8">
    <source>
        <dbReference type="Pfam" id="PF23285"/>
    </source>
</evidence>
<dbReference type="AlphaFoldDB" id="A0A4P6XLK7"/>
<dbReference type="GO" id="GO:1990071">
    <property type="term" value="C:TRAPPII protein complex"/>
    <property type="evidence" value="ECO:0007669"/>
    <property type="project" value="InterPro"/>
</dbReference>
<dbReference type="InterPro" id="IPR055506">
    <property type="entry name" value="DUF7078"/>
</dbReference>
<dbReference type="InterPro" id="IPR055504">
    <property type="entry name" value="DUF7076"/>
</dbReference>
<dbReference type="GO" id="GO:0006891">
    <property type="term" value="P:intra-Golgi vesicle-mediated transport"/>
    <property type="evidence" value="ECO:0007669"/>
    <property type="project" value="TreeGrafter"/>
</dbReference>
<dbReference type="Proteomes" id="UP000292447">
    <property type="component" value="Chromosome II"/>
</dbReference>
<evidence type="ECO:0000256" key="2">
    <source>
        <dbReference type="ARBA" id="ARBA00022448"/>
    </source>
</evidence>
<feature type="domain" description="TRAPPC10/Trs130 N-terminal" evidence="5">
    <location>
        <begin position="12"/>
        <end position="338"/>
    </location>
</feature>
<evidence type="ECO:0000259" key="5">
    <source>
        <dbReference type="Pfam" id="PF23036"/>
    </source>
</evidence>
<comment type="subcellular location">
    <subcellularLocation>
        <location evidence="1">Golgi apparatus</location>
    </subcellularLocation>
</comment>
<evidence type="ECO:0000259" key="4">
    <source>
        <dbReference type="Pfam" id="PF12584"/>
    </source>
</evidence>
<dbReference type="InterPro" id="IPR055505">
    <property type="entry name" value="DUF7077"/>
</dbReference>
<evidence type="ECO:0000313" key="10">
    <source>
        <dbReference type="EMBL" id="QBM87076.1"/>
    </source>
</evidence>
<evidence type="ECO:0000256" key="3">
    <source>
        <dbReference type="ARBA" id="ARBA00023034"/>
    </source>
</evidence>
<feature type="domain" description="DUF7076" evidence="6">
    <location>
        <begin position="608"/>
        <end position="726"/>
    </location>
</feature>
<keyword evidence="3" id="KW-0333">Golgi apparatus</keyword>
<dbReference type="InterPro" id="IPR022233">
    <property type="entry name" value="TRAPPC10/Trs130_C"/>
</dbReference>
<dbReference type="Pfam" id="PF23273">
    <property type="entry name" value="DUF7076"/>
    <property type="match status" value="1"/>
</dbReference>
<proteinExistence type="predicted"/>
<dbReference type="EMBL" id="CP034457">
    <property type="protein sequence ID" value="QBM87076.1"/>
    <property type="molecule type" value="Genomic_DNA"/>
</dbReference>
<dbReference type="PANTHER" id="PTHR13251">
    <property type="entry name" value="EPILEPSY HOLOPROSENCEPHALY CANDIDATE 1/TMEM1"/>
    <property type="match status" value="1"/>
</dbReference>
<name>A0A4P6XLK7_9ASCO</name>
<feature type="domain" description="DUF7077" evidence="7">
    <location>
        <begin position="764"/>
        <end position="865"/>
    </location>
</feature>
<dbReference type="Pfam" id="PF12584">
    <property type="entry name" value="TRAPPC10"/>
    <property type="match status" value="1"/>
</dbReference>
<dbReference type="PANTHER" id="PTHR13251:SF3">
    <property type="entry name" value="TRAFFICKING PROTEIN PARTICLE COMPLEX SUBUNIT 10"/>
    <property type="match status" value="1"/>
</dbReference>